<accession>W1XY45</accession>
<evidence type="ECO:0000313" key="1">
    <source>
        <dbReference type="EMBL" id="ETJ35197.1"/>
    </source>
</evidence>
<proteinExistence type="predicted"/>
<sequence>FARLMDGAKEVSTSDFADELIKNIR</sequence>
<organism evidence="1">
    <name type="scientific">human gut metagenome</name>
    <dbReference type="NCBI Taxonomy" id="408170"/>
    <lineage>
        <taxon>unclassified sequences</taxon>
        <taxon>metagenomes</taxon>
        <taxon>organismal metagenomes</taxon>
    </lineage>
</organism>
<dbReference type="AlphaFoldDB" id="W1XY45"/>
<comment type="caution">
    <text evidence="1">The sequence shown here is derived from an EMBL/GenBank/DDBJ whole genome shotgun (WGS) entry which is preliminary data.</text>
</comment>
<name>W1XY45_9ZZZZ</name>
<dbReference type="EMBL" id="AZMM01010411">
    <property type="protein sequence ID" value="ETJ35197.1"/>
    <property type="molecule type" value="Genomic_DNA"/>
</dbReference>
<reference evidence="1" key="1">
    <citation type="submission" date="2013-12" db="EMBL/GenBank/DDBJ databases">
        <title>A Varibaculum cambriense genome reconstructed from a premature infant gut community with otherwise low bacterial novelty that shifts toward anaerobic metabolism during the third week of life.</title>
        <authorList>
            <person name="Brown C.T."/>
            <person name="Sharon I."/>
            <person name="Thomas B.C."/>
            <person name="Castelle C.J."/>
            <person name="Morowitz M.J."/>
            <person name="Banfield J.F."/>
        </authorList>
    </citation>
    <scope>NUCLEOTIDE SEQUENCE</scope>
</reference>
<protein>
    <submittedName>
        <fullName evidence="1">Uncharacterized protein</fullName>
    </submittedName>
</protein>
<feature type="non-terminal residue" evidence="1">
    <location>
        <position position="1"/>
    </location>
</feature>
<gene>
    <name evidence="1" type="ORF">Q604_UNBC10411G0001</name>
</gene>